<dbReference type="EMBL" id="JACGWN010000012">
    <property type="protein sequence ID" value="KAL0416821.1"/>
    <property type="molecule type" value="Genomic_DNA"/>
</dbReference>
<name>A0AAW2ULD5_9LAMI</name>
<protein>
    <submittedName>
        <fullName evidence="1">Uncharacterized protein</fullName>
    </submittedName>
</protein>
<evidence type="ECO:0000313" key="1">
    <source>
        <dbReference type="EMBL" id="KAL0416821.1"/>
    </source>
</evidence>
<accession>A0AAW2ULD5</accession>
<reference evidence="1" key="2">
    <citation type="journal article" date="2024" name="Plant">
        <title>Genomic evolution and insights into agronomic trait innovations of Sesamum species.</title>
        <authorList>
            <person name="Miao H."/>
            <person name="Wang L."/>
            <person name="Qu L."/>
            <person name="Liu H."/>
            <person name="Sun Y."/>
            <person name="Le M."/>
            <person name="Wang Q."/>
            <person name="Wei S."/>
            <person name="Zheng Y."/>
            <person name="Lin W."/>
            <person name="Duan Y."/>
            <person name="Cao H."/>
            <person name="Xiong S."/>
            <person name="Wang X."/>
            <person name="Wei L."/>
            <person name="Li C."/>
            <person name="Ma Q."/>
            <person name="Ju M."/>
            <person name="Zhao R."/>
            <person name="Li G."/>
            <person name="Mu C."/>
            <person name="Tian Q."/>
            <person name="Mei H."/>
            <person name="Zhang T."/>
            <person name="Gao T."/>
            <person name="Zhang H."/>
        </authorList>
    </citation>
    <scope>NUCLEOTIDE SEQUENCE</scope>
    <source>
        <strain evidence="1">KEN1</strain>
    </source>
</reference>
<proteinExistence type="predicted"/>
<sequence length="81" mass="8956">MKSPVFRVAVEIKAATFVNDGFKKCKAQVSKLQGFADGFDQSRLDPSLDNNLEPYPEMAPKADTDQADEFEALIAEVENMS</sequence>
<dbReference type="AlphaFoldDB" id="A0AAW2ULD5"/>
<gene>
    <name evidence="1" type="ORF">Slati_3514000</name>
</gene>
<organism evidence="1">
    <name type="scientific">Sesamum latifolium</name>
    <dbReference type="NCBI Taxonomy" id="2727402"/>
    <lineage>
        <taxon>Eukaryota</taxon>
        <taxon>Viridiplantae</taxon>
        <taxon>Streptophyta</taxon>
        <taxon>Embryophyta</taxon>
        <taxon>Tracheophyta</taxon>
        <taxon>Spermatophyta</taxon>
        <taxon>Magnoliopsida</taxon>
        <taxon>eudicotyledons</taxon>
        <taxon>Gunneridae</taxon>
        <taxon>Pentapetalae</taxon>
        <taxon>asterids</taxon>
        <taxon>lamiids</taxon>
        <taxon>Lamiales</taxon>
        <taxon>Pedaliaceae</taxon>
        <taxon>Sesamum</taxon>
    </lineage>
</organism>
<comment type="caution">
    <text evidence="1">The sequence shown here is derived from an EMBL/GenBank/DDBJ whole genome shotgun (WGS) entry which is preliminary data.</text>
</comment>
<reference evidence="1" key="1">
    <citation type="submission" date="2020-06" db="EMBL/GenBank/DDBJ databases">
        <authorList>
            <person name="Li T."/>
            <person name="Hu X."/>
            <person name="Zhang T."/>
            <person name="Song X."/>
            <person name="Zhang H."/>
            <person name="Dai N."/>
            <person name="Sheng W."/>
            <person name="Hou X."/>
            <person name="Wei L."/>
        </authorList>
    </citation>
    <scope>NUCLEOTIDE SEQUENCE</scope>
    <source>
        <strain evidence="1">KEN1</strain>
        <tissue evidence="1">Leaf</tissue>
    </source>
</reference>